<dbReference type="Gene3D" id="1.10.10.60">
    <property type="entry name" value="Homeodomain-like"/>
    <property type="match status" value="1"/>
</dbReference>
<dbReference type="InterPro" id="IPR009057">
    <property type="entry name" value="Homeodomain-like_sf"/>
</dbReference>
<dbReference type="GO" id="GO:0006313">
    <property type="term" value="P:DNA transposition"/>
    <property type="evidence" value="ECO:0007669"/>
    <property type="project" value="InterPro"/>
</dbReference>
<dbReference type="InterPro" id="IPR002514">
    <property type="entry name" value="Transposase_8"/>
</dbReference>
<dbReference type="InterPro" id="IPR051839">
    <property type="entry name" value="RD_transcriptional_regulator"/>
</dbReference>
<dbReference type="Pfam" id="PF01527">
    <property type="entry name" value="HTH_Tnp_1"/>
    <property type="match status" value="1"/>
</dbReference>
<sequence length="100" mass="11214">MKTGPNRKYTAEFRAAAVSQVLEGGRSMAAVARSLEMSSKSLANWIYKARRGEPAVKREPTRPVSELEAEVSRLRQENAKLKMEKEVLKKAAAYFARESL</sequence>
<evidence type="ECO:0000313" key="3">
    <source>
        <dbReference type="Proteomes" id="UP001152766"/>
    </source>
</evidence>
<accession>A0A9X4LPW9</accession>
<proteinExistence type="predicted"/>
<dbReference type="GO" id="GO:0004803">
    <property type="term" value="F:transposase activity"/>
    <property type="evidence" value="ECO:0007669"/>
    <property type="project" value="InterPro"/>
</dbReference>
<dbReference type="EMBL" id="SGUG01000048">
    <property type="protein sequence ID" value="MDG0864985.1"/>
    <property type="molecule type" value="Genomic_DNA"/>
</dbReference>
<dbReference type="PANTHER" id="PTHR33215">
    <property type="entry name" value="PROTEIN DISTAL ANTENNA"/>
    <property type="match status" value="1"/>
</dbReference>
<evidence type="ECO:0008006" key="4">
    <source>
        <dbReference type="Google" id="ProtNLM"/>
    </source>
</evidence>
<organism evidence="2 3">
    <name type="scientific">Pelomonas aquatica</name>
    <dbReference type="NCBI Taxonomy" id="431058"/>
    <lineage>
        <taxon>Bacteria</taxon>
        <taxon>Pseudomonadati</taxon>
        <taxon>Pseudomonadota</taxon>
        <taxon>Betaproteobacteria</taxon>
        <taxon>Burkholderiales</taxon>
        <taxon>Sphaerotilaceae</taxon>
        <taxon>Roseateles</taxon>
    </lineage>
</organism>
<dbReference type="GO" id="GO:0003677">
    <property type="term" value="F:DNA binding"/>
    <property type="evidence" value="ECO:0007669"/>
    <property type="project" value="InterPro"/>
</dbReference>
<keyword evidence="3" id="KW-1185">Reference proteome</keyword>
<dbReference type="AlphaFoldDB" id="A0A9X4LPW9"/>
<dbReference type="PANTHER" id="PTHR33215:SF13">
    <property type="entry name" value="PROTEIN DISTAL ANTENNA"/>
    <property type="match status" value="1"/>
</dbReference>
<protein>
    <recommendedName>
        <fullName evidence="4">Transposase</fullName>
    </recommendedName>
</protein>
<evidence type="ECO:0000313" key="2">
    <source>
        <dbReference type="EMBL" id="MDG0864985.1"/>
    </source>
</evidence>
<feature type="coiled-coil region" evidence="1">
    <location>
        <begin position="64"/>
        <end position="91"/>
    </location>
</feature>
<gene>
    <name evidence="2" type="ORF">EXJ73_21215</name>
</gene>
<dbReference type="Proteomes" id="UP001152766">
    <property type="component" value="Unassembled WGS sequence"/>
</dbReference>
<comment type="caution">
    <text evidence="2">The sequence shown here is derived from an EMBL/GenBank/DDBJ whole genome shotgun (WGS) entry which is preliminary data.</text>
</comment>
<reference evidence="2" key="1">
    <citation type="submission" date="2019-02" db="EMBL/GenBank/DDBJ databases">
        <title>Draft genome of the type strain Pelomonas aquatica CCUG 52575T.</title>
        <authorList>
            <person name="Gomila M."/>
            <person name="Lalucat J."/>
        </authorList>
    </citation>
    <scope>NUCLEOTIDE SEQUENCE</scope>
    <source>
        <strain evidence="2">CCUG 52575</strain>
    </source>
</reference>
<dbReference type="RefSeq" id="WP_268147904.1">
    <property type="nucleotide sequence ID" value="NZ_JAPPUW010000003.1"/>
</dbReference>
<name>A0A9X4LPW9_9BURK</name>
<keyword evidence="1" id="KW-0175">Coiled coil</keyword>
<dbReference type="SUPFAM" id="SSF46689">
    <property type="entry name" value="Homeodomain-like"/>
    <property type="match status" value="1"/>
</dbReference>
<evidence type="ECO:0000256" key="1">
    <source>
        <dbReference type="SAM" id="Coils"/>
    </source>
</evidence>